<keyword evidence="10" id="KW-0256">Endoplasmic reticulum</keyword>
<feature type="compositionally biased region" description="Basic and acidic residues" evidence="16">
    <location>
        <begin position="77"/>
        <end position="91"/>
    </location>
</feature>
<evidence type="ECO:0000256" key="10">
    <source>
        <dbReference type="ARBA" id="ARBA00022824"/>
    </source>
</evidence>
<protein>
    <recommendedName>
        <fullName evidence="5">diacylglycerol O-acyltransferase</fullName>
        <ecNumber evidence="5">2.3.1.20</ecNumber>
    </recommendedName>
</protein>
<evidence type="ECO:0000256" key="14">
    <source>
        <dbReference type="ARBA" id="ARBA00023315"/>
    </source>
</evidence>
<keyword evidence="6" id="KW-0444">Lipid biosynthesis</keyword>
<comment type="pathway">
    <text evidence="2">Glycerolipid metabolism; triacylglycerol biosynthesis.</text>
</comment>
<keyword evidence="8 17" id="KW-0812">Transmembrane</keyword>
<gene>
    <name evidence="18" type="ORF">PoMZ_11685</name>
</gene>
<dbReference type="AlphaFoldDB" id="A0A4V1C7B4"/>
<feature type="region of interest" description="Disordered" evidence="16">
    <location>
        <begin position="1"/>
        <end position="118"/>
    </location>
</feature>
<dbReference type="EC" id="2.3.1.20" evidence="5"/>
<evidence type="ECO:0000256" key="5">
    <source>
        <dbReference type="ARBA" id="ARBA00013244"/>
    </source>
</evidence>
<evidence type="ECO:0000256" key="13">
    <source>
        <dbReference type="ARBA" id="ARBA00023136"/>
    </source>
</evidence>
<evidence type="ECO:0000313" key="19">
    <source>
        <dbReference type="Proteomes" id="UP000294847"/>
    </source>
</evidence>
<evidence type="ECO:0000256" key="11">
    <source>
        <dbReference type="ARBA" id="ARBA00022989"/>
    </source>
</evidence>
<evidence type="ECO:0000256" key="3">
    <source>
        <dbReference type="ARBA" id="ARBA00005189"/>
    </source>
</evidence>
<evidence type="ECO:0000256" key="8">
    <source>
        <dbReference type="ARBA" id="ARBA00022692"/>
    </source>
</evidence>
<dbReference type="CDD" id="cd07987">
    <property type="entry name" value="LPLAT_MGAT-like"/>
    <property type="match status" value="1"/>
</dbReference>
<feature type="transmembrane region" description="Helical" evidence="17">
    <location>
        <begin position="227"/>
        <end position="260"/>
    </location>
</feature>
<comment type="catalytic activity">
    <reaction evidence="15">
        <text>an acyl-CoA + a 1,2-diacyl-sn-glycerol = a triacyl-sn-glycerol + CoA</text>
        <dbReference type="Rhea" id="RHEA:10868"/>
        <dbReference type="ChEBI" id="CHEBI:17815"/>
        <dbReference type="ChEBI" id="CHEBI:57287"/>
        <dbReference type="ChEBI" id="CHEBI:58342"/>
        <dbReference type="ChEBI" id="CHEBI:64615"/>
        <dbReference type="EC" id="2.3.1.20"/>
    </reaction>
</comment>
<dbReference type="EMBL" id="CP034208">
    <property type="protein sequence ID" value="QBZ62798.1"/>
    <property type="molecule type" value="Genomic_DNA"/>
</dbReference>
<keyword evidence="13 17" id="KW-0472">Membrane</keyword>
<reference evidence="18 19" key="1">
    <citation type="journal article" date="2019" name="Mol. Biol. Evol.">
        <title>Blast fungal genomes show frequent chromosomal changes, gene gains and losses, and effector gene turnover.</title>
        <authorList>
            <person name="Gomez Luciano L.B."/>
            <person name="Jason Tsai I."/>
            <person name="Chuma I."/>
            <person name="Tosa Y."/>
            <person name="Chen Y.H."/>
            <person name="Li J.Y."/>
            <person name="Li M.Y."/>
            <person name="Jade Lu M.Y."/>
            <person name="Nakayashiki H."/>
            <person name="Li W.H."/>
        </authorList>
    </citation>
    <scope>NUCLEOTIDE SEQUENCE [LARGE SCALE GENOMIC DNA]</scope>
    <source>
        <strain evidence="18">MZ5-1-6</strain>
    </source>
</reference>
<evidence type="ECO:0000256" key="4">
    <source>
        <dbReference type="ARBA" id="ARBA00005420"/>
    </source>
</evidence>
<keyword evidence="12" id="KW-0443">Lipid metabolism</keyword>
<comment type="pathway">
    <text evidence="3">Lipid metabolism.</text>
</comment>
<dbReference type="InterPro" id="IPR007130">
    <property type="entry name" value="DAGAT"/>
</dbReference>
<comment type="subcellular location">
    <subcellularLocation>
        <location evidence="1">Endoplasmic reticulum membrane</location>
        <topology evidence="1">Multi-pass membrane protein</topology>
    </subcellularLocation>
</comment>
<evidence type="ECO:0000256" key="9">
    <source>
        <dbReference type="ARBA" id="ARBA00022798"/>
    </source>
</evidence>
<evidence type="ECO:0000256" key="16">
    <source>
        <dbReference type="SAM" id="MobiDB-lite"/>
    </source>
</evidence>
<dbReference type="GO" id="GO:0006071">
    <property type="term" value="P:glycerol metabolic process"/>
    <property type="evidence" value="ECO:0007669"/>
    <property type="project" value="UniProtKB-KW"/>
</dbReference>
<keyword evidence="11 17" id="KW-1133">Transmembrane helix</keyword>
<keyword evidence="14" id="KW-0012">Acyltransferase</keyword>
<organism evidence="18 19">
    <name type="scientific">Pyricularia oryzae</name>
    <name type="common">Rice blast fungus</name>
    <name type="synonym">Magnaporthe oryzae</name>
    <dbReference type="NCBI Taxonomy" id="318829"/>
    <lineage>
        <taxon>Eukaryota</taxon>
        <taxon>Fungi</taxon>
        <taxon>Dikarya</taxon>
        <taxon>Ascomycota</taxon>
        <taxon>Pezizomycotina</taxon>
        <taxon>Sordariomycetes</taxon>
        <taxon>Sordariomycetidae</taxon>
        <taxon>Magnaporthales</taxon>
        <taxon>Pyriculariaceae</taxon>
        <taxon>Pyricularia</taxon>
    </lineage>
</organism>
<evidence type="ECO:0000256" key="7">
    <source>
        <dbReference type="ARBA" id="ARBA00022679"/>
    </source>
</evidence>
<evidence type="ECO:0000256" key="17">
    <source>
        <dbReference type="SAM" id="Phobius"/>
    </source>
</evidence>
<name>A0A4V1C7B4_PYROR</name>
<evidence type="ECO:0000256" key="6">
    <source>
        <dbReference type="ARBA" id="ARBA00022516"/>
    </source>
</evidence>
<feature type="compositionally biased region" description="Polar residues" evidence="16">
    <location>
        <begin position="1"/>
        <end position="20"/>
    </location>
</feature>
<dbReference type="GO" id="GO:0005789">
    <property type="term" value="C:endoplasmic reticulum membrane"/>
    <property type="evidence" value="ECO:0007669"/>
    <property type="project" value="UniProtKB-SubCell"/>
</dbReference>
<evidence type="ECO:0000256" key="1">
    <source>
        <dbReference type="ARBA" id="ARBA00004477"/>
    </source>
</evidence>
<keyword evidence="9" id="KW-0319">Glycerol metabolism</keyword>
<evidence type="ECO:0000256" key="2">
    <source>
        <dbReference type="ARBA" id="ARBA00004771"/>
    </source>
</evidence>
<dbReference type="PANTHER" id="PTHR12317:SF0">
    <property type="entry name" value="ACYLTRANSFERASE"/>
    <property type="match status" value="1"/>
</dbReference>
<proteinExistence type="inferred from homology"/>
<sequence>MATVDDTQNHVQLNAESSLNEFPYQASADKEEYPSLPSAPLPDVDGSSQNGHTAANADLPPSESTEQPWNKVASGDFIHETKMPSEDRDNLARPGSLPTPEPSRRGSNTLVGSPRQGDGLQMLMDEFADDESSDTSWDIHETIRSRTQALAEKDHQGIFSNQRRGNQADAPDTVTSANAWLPAGFEDDLDEVTGADDEFEPTRGSRWRVRLAPLNTPFHRRMQTLVVLLHVLGMGITFSFFCFLCTLPLFWPIIIAYLVFIRLSRAGSDGKTNRRIEWLRRARIWKYFADYFPVKLHKTADLPPTRKYIFAIHPHGIISHGAFASFATEALGFSEKFPGITNSVCTLHGNFKTPFYREYLMAMGLISVSKESIINTLMTGGINGEGMGRAVSIIVGGAREALEACPKTMRLILKRRGFCRMALRTGADLVPVLCFGENDLYQQWGPQDHPRFRRLQMKALAYLGFAVPVLRGRGVFNYDFGVLPQRRPINVVVGEPIKVEQFRGSGNIEPRVEELWKLYCQKLQELYDQNKDVYFKDRQEDMRFVDSEEL</sequence>
<dbReference type="Proteomes" id="UP000294847">
    <property type="component" value="Chromosome 5"/>
</dbReference>
<evidence type="ECO:0000313" key="18">
    <source>
        <dbReference type="EMBL" id="QBZ62798.1"/>
    </source>
</evidence>
<evidence type="ECO:0000256" key="15">
    <source>
        <dbReference type="ARBA" id="ARBA00048109"/>
    </source>
</evidence>
<dbReference type="GO" id="GO:0019432">
    <property type="term" value="P:triglyceride biosynthetic process"/>
    <property type="evidence" value="ECO:0007669"/>
    <property type="project" value="TreeGrafter"/>
</dbReference>
<accession>A0A4V1C7B4</accession>
<comment type="similarity">
    <text evidence="4">Belongs to the diacylglycerol acyltransferase family.</text>
</comment>
<keyword evidence="7" id="KW-0808">Transferase</keyword>
<dbReference type="Pfam" id="PF03982">
    <property type="entry name" value="DAGAT"/>
    <property type="match status" value="1"/>
</dbReference>
<dbReference type="GO" id="GO:0004144">
    <property type="term" value="F:diacylglycerol O-acyltransferase activity"/>
    <property type="evidence" value="ECO:0007669"/>
    <property type="project" value="UniProtKB-EC"/>
</dbReference>
<dbReference type="PANTHER" id="PTHR12317">
    <property type="entry name" value="DIACYLGLYCEROL O-ACYLTRANSFERASE"/>
    <property type="match status" value="1"/>
</dbReference>
<evidence type="ECO:0000256" key="12">
    <source>
        <dbReference type="ARBA" id="ARBA00023098"/>
    </source>
</evidence>